<feature type="region of interest" description="Disordered" evidence="1">
    <location>
        <begin position="395"/>
        <end position="421"/>
    </location>
</feature>
<proteinExistence type="predicted"/>
<evidence type="ECO:0000313" key="4">
    <source>
        <dbReference type="Proteomes" id="UP001363151"/>
    </source>
</evidence>
<dbReference type="EMBL" id="JBBJCI010000033">
    <property type="protein sequence ID" value="KAK7253989.1"/>
    <property type="molecule type" value="Genomic_DNA"/>
</dbReference>
<feature type="transmembrane region" description="Helical" evidence="2">
    <location>
        <begin position="334"/>
        <end position="352"/>
    </location>
</feature>
<dbReference type="PANTHER" id="PTHR31970">
    <property type="match status" value="1"/>
</dbReference>
<dbReference type="PANTHER" id="PTHR31970:SF9">
    <property type="entry name" value="MOLYBDATE TRANSPORTER 2"/>
    <property type="match status" value="1"/>
</dbReference>
<dbReference type="Proteomes" id="UP001363151">
    <property type="component" value="Unassembled WGS sequence"/>
</dbReference>
<comment type="caution">
    <text evidence="3">The sequence shown here is derived from an EMBL/GenBank/DDBJ whole genome shotgun (WGS) entry which is preliminary data.</text>
</comment>
<protein>
    <submittedName>
        <fullName evidence="3">Molybdate ion transmembrane transporter</fullName>
    </submittedName>
</protein>
<evidence type="ECO:0000256" key="2">
    <source>
        <dbReference type="SAM" id="Phobius"/>
    </source>
</evidence>
<evidence type="ECO:0000256" key="1">
    <source>
        <dbReference type="SAM" id="MobiDB-lite"/>
    </source>
</evidence>
<feature type="transmembrane region" description="Helical" evidence="2">
    <location>
        <begin position="267"/>
        <end position="284"/>
    </location>
</feature>
<sequence length="421" mass="42312">MRDLQAFIARRHASFRAAWNLQECSGMLGDLGTLLPLVLAMAERGSIAPGAALFWMGAGNVASAYAWDVPMPVQPMKTVAAAAIADGLSAGAVSAAGIFVGAAVLLLGATGTIEAVNRLVPRSVVSGIQLGLGFRMMGLALRMIAGPGWAAVDGPVAGGLLSLAAAGALKRGGRVPVAVLLVAAGLVLAVADAGARGTLGASLDDWRPGRLAVAFRAPTRAEWARGVLRAGLPQLPLTTLNSVISVTALSEKLFPDKRKDEAPTRKSVATSVGLMNVFCCWFGGAPACHGAGGLAGQYKFGARGGASIWVLGWLKMATALVLGDRLLFRAIRAFPTSALGALLVVAGAQLASTGVLDGAETPCLAAAAATVAFSNTGLGAAVGMAVALAERLAGRTEDASPPASSSKDDGAESKSAPGEDA</sequence>
<feature type="transmembrane region" description="Helical" evidence="2">
    <location>
        <begin position="47"/>
        <end position="67"/>
    </location>
</feature>
<keyword evidence="2 3" id="KW-0812">Transmembrane</keyword>
<organism evidence="3 4">
    <name type="scientific">Aureococcus anophagefferens</name>
    <name type="common">Harmful bloom alga</name>
    <dbReference type="NCBI Taxonomy" id="44056"/>
    <lineage>
        <taxon>Eukaryota</taxon>
        <taxon>Sar</taxon>
        <taxon>Stramenopiles</taxon>
        <taxon>Ochrophyta</taxon>
        <taxon>Pelagophyceae</taxon>
        <taxon>Pelagomonadales</taxon>
        <taxon>Pelagomonadaceae</taxon>
        <taxon>Aureococcus</taxon>
    </lineage>
</organism>
<feature type="transmembrane region" description="Helical" evidence="2">
    <location>
        <begin position="175"/>
        <end position="195"/>
    </location>
</feature>
<feature type="transmembrane region" description="Helical" evidence="2">
    <location>
        <begin position="304"/>
        <end position="322"/>
    </location>
</feature>
<feature type="transmembrane region" description="Helical" evidence="2">
    <location>
        <begin position="364"/>
        <end position="389"/>
    </location>
</feature>
<feature type="transmembrane region" description="Helical" evidence="2">
    <location>
        <begin position="79"/>
        <end position="107"/>
    </location>
</feature>
<keyword evidence="2" id="KW-0472">Membrane</keyword>
<keyword evidence="2" id="KW-1133">Transmembrane helix</keyword>
<keyword evidence="4" id="KW-1185">Reference proteome</keyword>
<dbReference type="Pfam" id="PF16983">
    <property type="entry name" value="MFS_MOT1"/>
    <property type="match status" value="2"/>
</dbReference>
<gene>
    <name evidence="3" type="primary">MOT1</name>
    <name evidence="3" type="ORF">SO694_00003656</name>
</gene>
<accession>A0ABR1GD10</accession>
<dbReference type="InterPro" id="IPR031563">
    <property type="entry name" value="MOT1/MOT2"/>
</dbReference>
<name>A0ABR1GD10_AURAN</name>
<evidence type="ECO:0000313" key="3">
    <source>
        <dbReference type="EMBL" id="KAK7253989.1"/>
    </source>
</evidence>
<reference evidence="3 4" key="1">
    <citation type="submission" date="2024-03" db="EMBL/GenBank/DDBJ databases">
        <title>Aureococcus anophagefferens CCMP1851 and Kratosvirus quantuckense: Draft genome of a second virus-susceptible host strain in the model system.</title>
        <authorList>
            <person name="Chase E."/>
            <person name="Truchon A.R."/>
            <person name="Schepens W."/>
            <person name="Wilhelm S.W."/>
        </authorList>
    </citation>
    <scope>NUCLEOTIDE SEQUENCE [LARGE SCALE GENOMIC DNA]</scope>
    <source>
        <strain evidence="3 4">CCMP1851</strain>
    </source>
</reference>